<feature type="compositionally biased region" description="Basic residues" evidence="2">
    <location>
        <begin position="406"/>
        <end position="419"/>
    </location>
</feature>
<dbReference type="EMBL" id="JADGIZ020000016">
    <property type="protein sequence ID" value="KAL2916556.1"/>
    <property type="molecule type" value="Genomic_DNA"/>
</dbReference>
<accession>A0ABR4NAK2</accession>
<dbReference type="InterPro" id="IPR035979">
    <property type="entry name" value="RBD_domain_sf"/>
</dbReference>
<feature type="compositionally biased region" description="Basic and acidic residues" evidence="2">
    <location>
        <begin position="528"/>
        <end position="537"/>
    </location>
</feature>
<comment type="caution">
    <text evidence="4">The sequence shown here is derived from an EMBL/GenBank/DDBJ whole genome shotgun (WGS) entry which is preliminary data.</text>
</comment>
<dbReference type="SUPFAM" id="SSF54928">
    <property type="entry name" value="RNA-binding domain, RBD"/>
    <property type="match status" value="1"/>
</dbReference>
<feature type="compositionally biased region" description="Low complexity" evidence="2">
    <location>
        <begin position="498"/>
        <end position="508"/>
    </location>
</feature>
<gene>
    <name evidence="4" type="ORF">HK105_203989</name>
</gene>
<evidence type="ECO:0000313" key="5">
    <source>
        <dbReference type="Proteomes" id="UP001527925"/>
    </source>
</evidence>
<feature type="compositionally biased region" description="Basic and acidic residues" evidence="2">
    <location>
        <begin position="357"/>
        <end position="366"/>
    </location>
</feature>
<feature type="domain" description="RRM" evidence="3">
    <location>
        <begin position="94"/>
        <end position="169"/>
    </location>
</feature>
<dbReference type="Pfam" id="PF00076">
    <property type="entry name" value="RRM_1"/>
    <property type="match status" value="1"/>
</dbReference>
<organism evidence="4 5">
    <name type="scientific">Polyrhizophydium stewartii</name>
    <dbReference type="NCBI Taxonomy" id="2732419"/>
    <lineage>
        <taxon>Eukaryota</taxon>
        <taxon>Fungi</taxon>
        <taxon>Fungi incertae sedis</taxon>
        <taxon>Chytridiomycota</taxon>
        <taxon>Chytridiomycota incertae sedis</taxon>
        <taxon>Chytridiomycetes</taxon>
        <taxon>Rhizophydiales</taxon>
        <taxon>Rhizophydiales incertae sedis</taxon>
        <taxon>Polyrhizophydium</taxon>
    </lineage>
</organism>
<keyword evidence="5" id="KW-1185">Reference proteome</keyword>
<name>A0ABR4NAK2_9FUNG</name>
<evidence type="ECO:0000313" key="4">
    <source>
        <dbReference type="EMBL" id="KAL2916556.1"/>
    </source>
</evidence>
<dbReference type="CDD" id="cd00590">
    <property type="entry name" value="RRM_SF"/>
    <property type="match status" value="1"/>
</dbReference>
<sequence>MDEDDDLGRRTAELLSDDALAYDLPLLLAVQDPDGIDILKDILPRLGDTGGDEALVAFAVRKNCAETLEVSEDGRRLRRRTPVDASWIAQLDARMVYVDCLGERQSFNDLAEKFDKFGAVAKVVAPRSSRTLNVRGSAFVVFADPSSAEEAVKELGSTWRPLTSQTNVAAFVAAEIASPSGPRVLSKCEWNRRTMEFLELLKVRFAQISQAKAQRLAHREHLSFMPGVVARFSNRLFGMISPVSNVAYANNETSGYVQFKTAHGALLAETFFNRERVVQTWSKCSGKLMKTIPELSKPTVAHVQSAITLNILRGREENEYWRRITKTFKSATVDAAAEQLDASDAARDPGEASQSLEDTKHIRFDLVSDDDGEGGDDSTLRPGSDNEHAAAEGHGDESDGEGAKAGPRRRLRRRRRPRRKGDQNDGSTGDKEGKVEDDDAHEDRGKVADDREPGDAVGDQTSSAIAQHSPDKTSSLKRKRSQDAKESGATTPTEPVDSDSPSVAADASTPEAQTKRRRRSRRPQRPTSPHDDEGNEA</sequence>
<evidence type="ECO:0000256" key="2">
    <source>
        <dbReference type="SAM" id="MobiDB-lite"/>
    </source>
</evidence>
<proteinExistence type="predicted"/>
<evidence type="ECO:0000256" key="1">
    <source>
        <dbReference type="PROSITE-ProRule" id="PRU00176"/>
    </source>
</evidence>
<dbReference type="Proteomes" id="UP001527925">
    <property type="component" value="Unassembled WGS sequence"/>
</dbReference>
<dbReference type="Gene3D" id="3.30.70.330">
    <property type="match status" value="2"/>
</dbReference>
<dbReference type="PROSITE" id="PS50102">
    <property type="entry name" value="RRM"/>
    <property type="match status" value="1"/>
</dbReference>
<feature type="compositionally biased region" description="Basic and acidic residues" evidence="2">
    <location>
        <begin position="441"/>
        <end position="454"/>
    </location>
</feature>
<keyword evidence="1" id="KW-0694">RNA-binding</keyword>
<feature type="compositionally biased region" description="Basic and acidic residues" evidence="2">
    <location>
        <begin position="384"/>
        <end position="397"/>
    </location>
</feature>
<feature type="region of interest" description="Disordered" evidence="2">
    <location>
        <begin position="340"/>
        <end position="537"/>
    </location>
</feature>
<feature type="compositionally biased region" description="Acidic residues" evidence="2">
    <location>
        <begin position="367"/>
        <end position="376"/>
    </location>
</feature>
<reference evidence="4 5" key="1">
    <citation type="submission" date="2023-09" db="EMBL/GenBank/DDBJ databases">
        <title>Pangenome analysis of Batrachochytrium dendrobatidis and related Chytrids.</title>
        <authorList>
            <person name="Yacoub M.N."/>
            <person name="Stajich J.E."/>
            <person name="James T.Y."/>
        </authorList>
    </citation>
    <scope>NUCLEOTIDE SEQUENCE [LARGE SCALE GENOMIC DNA]</scope>
    <source>
        <strain evidence="4 5">JEL0888</strain>
    </source>
</reference>
<evidence type="ECO:0000259" key="3">
    <source>
        <dbReference type="PROSITE" id="PS50102"/>
    </source>
</evidence>
<dbReference type="InterPro" id="IPR000504">
    <property type="entry name" value="RRM_dom"/>
</dbReference>
<dbReference type="SMART" id="SM00360">
    <property type="entry name" value="RRM"/>
    <property type="match status" value="1"/>
</dbReference>
<dbReference type="InterPro" id="IPR012677">
    <property type="entry name" value="Nucleotide-bd_a/b_plait_sf"/>
</dbReference>
<feature type="compositionally biased region" description="Basic residues" evidence="2">
    <location>
        <begin position="515"/>
        <end position="524"/>
    </location>
</feature>
<feature type="compositionally biased region" description="Basic and acidic residues" evidence="2">
    <location>
        <begin position="420"/>
        <end position="434"/>
    </location>
</feature>
<protein>
    <recommendedName>
        <fullName evidence="3">RRM domain-containing protein</fullName>
    </recommendedName>
</protein>